<organism evidence="1">
    <name type="scientific">Acinetobacter phage vB_Ab_1137_KEN_05</name>
    <dbReference type="NCBI Taxonomy" id="3143020"/>
    <lineage>
        <taxon>Viruses</taxon>
    </lineage>
</organism>
<proteinExistence type="predicted"/>
<evidence type="ECO:0000313" key="1">
    <source>
        <dbReference type="EMBL" id="XCN27653.1"/>
    </source>
</evidence>
<gene>
    <name evidence="1" type="ORF">FEVFDKGT_CDS0001</name>
</gene>
<name>A0AAU8KWL7_9VIRU</name>
<dbReference type="EMBL" id="PP841136">
    <property type="protein sequence ID" value="XCN27653.1"/>
    <property type="molecule type" value="Genomic_DNA"/>
</dbReference>
<protein>
    <submittedName>
        <fullName evidence="1">Uncharacterized protein</fullName>
    </submittedName>
</protein>
<reference evidence="1" key="1">
    <citation type="submission" date="2024-05" db="EMBL/GenBank/DDBJ databases">
        <title>Complete Genome Sequences of 14 Acinetobacter baumannii phages isolated in Kenya.</title>
        <authorList>
            <person name="Mwai F."/>
            <person name="Kigen C."/>
            <person name="Makobe C."/>
            <person name="Georges M."/>
            <person name="Mutai I."/>
            <person name="Odoyo E."/>
            <person name="Gachoya M."/>
            <person name="Musila L."/>
        </authorList>
    </citation>
    <scope>NUCLEOTIDE SEQUENCE</scope>
</reference>
<accession>A0AAU8KWL7</accession>
<sequence length="48" mass="5160">MNRLSDKNIDKDSLRRVPKSTCTVQGIGGKAAGLGGRRCCHTSMEVVL</sequence>